<dbReference type="SUPFAM" id="SSF51338">
    <property type="entry name" value="Composite domain of metallo-dependent hydrolases"/>
    <property type="match status" value="2"/>
</dbReference>
<dbReference type="InterPro" id="IPR032466">
    <property type="entry name" value="Metal_Hydrolase"/>
</dbReference>
<dbReference type="InterPro" id="IPR011059">
    <property type="entry name" value="Metal-dep_hydrolase_composite"/>
</dbReference>
<dbReference type="PANTHER" id="PTHR43794:SF5">
    <property type="entry name" value="CHLOROHYDROLASE FAMILY PROTEIN"/>
    <property type="match status" value="1"/>
</dbReference>
<dbReference type="GO" id="GO:0016810">
    <property type="term" value="F:hydrolase activity, acting on carbon-nitrogen (but not peptide) bonds"/>
    <property type="evidence" value="ECO:0007669"/>
    <property type="project" value="InterPro"/>
</dbReference>
<dbReference type="EMBL" id="MG837055">
    <property type="protein sequence ID" value="AVR52607.1"/>
    <property type="molecule type" value="Genomic_DNA"/>
</dbReference>
<keyword evidence="2" id="KW-0378">Hydrolase</keyword>
<dbReference type="Gene3D" id="3.20.20.140">
    <property type="entry name" value="Metal-dependent hydrolases"/>
    <property type="match status" value="1"/>
</dbReference>
<organism evidence="2">
    <name type="scientific">Streptomyces olivaceus</name>
    <dbReference type="NCBI Taxonomy" id="47716"/>
    <lineage>
        <taxon>Bacteria</taxon>
        <taxon>Bacillati</taxon>
        <taxon>Actinomycetota</taxon>
        <taxon>Actinomycetes</taxon>
        <taxon>Kitasatosporales</taxon>
        <taxon>Streptomycetaceae</taxon>
        <taxon>Streptomyces</taxon>
    </lineage>
</organism>
<dbReference type="Gene3D" id="2.30.40.10">
    <property type="entry name" value="Urease, subunit C, domain 1"/>
    <property type="match status" value="1"/>
</dbReference>
<dbReference type="InterPro" id="IPR006680">
    <property type="entry name" value="Amidohydro-rel"/>
</dbReference>
<dbReference type="PANTHER" id="PTHR43794">
    <property type="entry name" value="AMINOHYDROLASE SSNA-RELATED"/>
    <property type="match status" value="1"/>
</dbReference>
<evidence type="ECO:0000313" key="2">
    <source>
        <dbReference type="EMBL" id="AVR52607.1"/>
    </source>
</evidence>
<proteinExistence type="predicted"/>
<dbReference type="Pfam" id="PF01979">
    <property type="entry name" value="Amidohydro_1"/>
    <property type="match status" value="1"/>
</dbReference>
<accession>A0A2R3ZQ18</accession>
<sequence>MIDAEAVHLPARPAALLVRGGTVCTADPVAPVHSPGSVLVVGDRVRQVGGVEEVDRAVAALPPEVREGTRTVDARSMMVLPGFVNAHWHEMFAMRLPFKGALRDPDDRGDEAGFMACGGDIPRISTTFDSFHGLMRALTPGEARAIARYSLWTQLRCGTTTIGDVGSFNLPEALADAVRGLGMRGMLSTWASDAVCAPGESGRRRTRNAAGLLADIEDLLTRYSGDSGGRLRAWPTAVYPSNMTDSLGAGLAELAVRHDTAFATHVGSLRNEAESTRAYYGTSPLRRLGDLGLLSDRLVAVHCGYADDEERKLLLENRVHVSHSPAKYGSTGESTLTGTGLITGLIREGLDVSVSTDGSVYPVGGMAESMRAAWQTHNEMAGDNTLVLPSDALAMATLVPARGLRWDSQIGSLREGKQADLLLIPADDWRYLLNPRPLEAFLHLGGSCDIDTVVVAGRTLVEHGRPTFFDETELRDDYLRALRSFSGRALGIGDAVLDGVLGPHAASPAGGAS</sequence>
<gene>
    <name evidence="2" type="primary">mymD</name>
</gene>
<protein>
    <submittedName>
        <fullName evidence="2">Amidohydrolase</fullName>
    </submittedName>
</protein>
<dbReference type="InterPro" id="IPR050287">
    <property type="entry name" value="MTA/SAH_deaminase"/>
</dbReference>
<dbReference type="SUPFAM" id="SSF51556">
    <property type="entry name" value="Metallo-dependent hydrolases"/>
    <property type="match status" value="1"/>
</dbReference>
<evidence type="ECO:0000259" key="1">
    <source>
        <dbReference type="Pfam" id="PF01979"/>
    </source>
</evidence>
<dbReference type="AlphaFoldDB" id="A0A2R3ZQ18"/>
<dbReference type="RefSeq" id="WP_224219517.1">
    <property type="nucleotide sequence ID" value="NZ_JAHSST010000012.1"/>
</dbReference>
<feature type="domain" description="Amidohydrolase-related" evidence="1">
    <location>
        <begin position="78"/>
        <end position="459"/>
    </location>
</feature>
<name>A0A2R3ZQ18_STROV</name>
<reference evidence="2" key="1">
    <citation type="journal article" date="2018" name="Mar. Drugs">
        <title>Identification and Characterization of Mycemycin Biosynthetic Gene Clusters in Streptomyces olivaceus FXJ8.012 and Streptomyces sp. FXJ1.235.</title>
        <authorList>
            <person name="Song F."/>
            <person name="Liu N."/>
            <person name="Liu M."/>
            <person name="Chen Y."/>
            <person name="Huang Y."/>
        </authorList>
    </citation>
    <scope>NUCLEOTIDE SEQUENCE</scope>
    <source>
        <strain evidence="2">FXJ8.012</strain>
    </source>
</reference>